<sequence length="261" mass="29772">MPISSCRMTQSLRERLSTSAWSPIMINTLFIVDDEYASRLKLNQLISALPEWRIEAELRSGEELFQHLSESQPDVILLDINMPGLNGIDVLSQLNRQHCNSEVIFTTAHSRYAVEAFNGAAADYVLKPISLQRLQLALERVAERLRLKRAQTLPQTLISQVGQRMRNVGIEDIDAIIIDNGTQVAHCGSQTYPLDKTLTELEQQLPAHFLRVHRGAIINRLRLSEAERWLNGRLLLRFIHSELEVLTSRNGARQLKRHLKV</sequence>
<dbReference type="SMART" id="SM00448">
    <property type="entry name" value="REC"/>
    <property type="match status" value="1"/>
</dbReference>
<keyword evidence="5" id="KW-0804">Transcription</keyword>
<evidence type="ECO:0000256" key="3">
    <source>
        <dbReference type="ARBA" id="ARBA00023015"/>
    </source>
</evidence>
<dbReference type="InterPro" id="IPR007492">
    <property type="entry name" value="LytTR_DNA-bd_dom"/>
</dbReference>
<evidence type="ECO:0000256" key="4">
    <source>
        <dbReference type="ARBA" id="ARBA00023125"/>
    </source>
</evidence>
<feature type="modified residue" description="4-aspartylphosphate" evidence="6">
    <location>
        <position position="79"/>
    </location>
</feature>
<evidence type="ECO:0000313" key="9">
    <source>
        <dbReference type="EMBL" id="RUO45942.1"/>
    </source>
</evidence>
<dbReference type="InterPro" id="IPR011006">
    <property type="entry name" value="CheY-like_superfamily"/>
</dbReference>
<evidence type="ECO:0000259" key="7">
    <source>
        <dbReference type="PROSITE" id="PS50110"/>
    </source>
</evidence>
<keyword evidence="3" id="KW-0805">Transcription regulation</keyword>
<evidence type="ECO:0000259" key="8">
    <source>
        <dbReference type="PROSITE" id="PS50930"/>
    </source>
</evidence>
<evidence type="ECO:0000256" key="2">
    <source>
        <dbReference type="ARBA" id="ARBA00023012"/>
    </source>
</evidence>
<dbReference type="EMBL" id="PIPU01000010">
    <property type="protein sequence ID" value="RUO45942.1"/>
    <property type="molecule type" value="Genomic_DNA"/>
</dbReference>
<dbReference type="GO" id="GO:0000156">
    <property type="term" value="F:phosphorelay response regulator activity"/>
    <property type="evidence" value="ECO:0007669"/>
    <property type="project" value="TreeGrafter"/>
</dbReference>
<protein>
    <submittedName>
        <fullName evidence="9">DNA-binding response regulator</fullName>
    </submittedName>
</protein>
<dbReference type="Gene3D" id="3.40.50.2300">
    <property type="match status" value="1"/>
</dbReference>
<dbReference type="STRING" id="519452.SAMN04488139_0072"/>
<dbReference type="PANTHER" id="PTHR48111:SF1">
    <property type="entry name" value="TWO-COMPONENT RESPONSE REGULATOR ORR33"/>
    <property type="match status" value="1"/>
</dbReference>
<evidence type="ECO:0000313" key="10">
    <source>
        <dbReference type="Proteomes" id="UP000286985"/>
    </source>
</evidence>
<feature type="domain" description="HTH LytTR-type" evidence="8">
    <location>
        <begin position="170"/>
        <end position="261"/>
    </location>
</feature>
<evidence type="ECO:0000256" key="6">
    <source>
        <dbReference type="PROSITE-ProRule" id="PRU00169"/>
    </source>
</evidence>
<feature type="domain" description="Response regulatory" evidence="7">
    <location>
        <begin position="28"/>
        <end position="142"/>
    </location>
</feature>
<dbReference type="GO" id="GO:0005829">
    <property type="term" value="C:cytosol"/>
    <property type="evidence" value="ECO:0007669"/>
    <property type="project" value="TreeGrafter"/>
</dbReference>
<dbReference type="PROSITE" id="PS50110">
    <property type="entry name" value="RESPONSE_REGULATORY"/>
    <property type="match status" value="1"/>
</dbReference>
<dbReference type="PANTHER" id="PTHR48111">
    <property type="entry name" value="REGULATOR OF RPOS"/>
    <property type="match status" value="1"/>
</dbReference>
<keyword evidence="1 6" id="KW-0597">Phosphoprotein</keyword>
<comment type="caution">
    <text evidence="9">The sequence shown here is derived from an EMBL/GenBank/DDBJ whole genome shotgun (WGS) entry which is preliminary data.</text>
</comment>
<dbReference type="GO" id="GO:0000976">
    <property type="term" value="F:transcription cis-regulatory region binding"/>
    <property type="evidence" value="ECO:0007669"/>
    <property type="project" value="TreeGrafter"/>
</dbReference>
<keyword evidence="2" id="KW-0902">Two-component regulatory system</keyword>
<dbReference type="OrthoDB" id="236568at2"/>
<gene>
    <name evidence="9" type="ORF">CWE24_12335</name>
</gene>
<dbReference type="SMART" id="SM00850">
    <property type="entry name" value="LytTR"/>
    <property type="match status" value="1"/>
</dbReference>
<dbReference type="Gene3D" id="2.40.50.1020">
    <property type="entry name" value="LytTr DNA-binding domain"/>
    <property type="match status" value="1"/>
</dbReference>
<dbReference type="SUPFAM" id="SSF52172">
    <property type="entry name" value="CheY-like"/>
    <property type="match status" value="1"/>
</dbReference>
<reference evidence="10" key="1">
    <citation type="journal article" date="2018" name="Front. Microbiol.">
        <title>Genome-Based Analysis Reveals the Taxonomy and Diversity of the Family Idiomarinaceae.</title>
        <authorList>
            <person name="Liu Y."/>
            <person name="Lai Q."/>
            <person name="Shao Z."/>
        </authorList>
    </citation>
    <scope>NUCLEOTIDE SEQUENCE [LARGE SCALE GENOMIC DNA]</scope>
    <source>
        <strain evidence="10">908033</strain>
    </source>
</reference>
<name>A0A432XBC1_9GAMM</name>
<dbReference type="PROSITE" id="PS50930">
    <property type="entry name" value="HTH_LYTTR"/>
    <property type="match status" value="1"/>
</dbReference>
<dbReference type="AlphaFoldDB" id="A0A432XBC1"/>
<dbReference type="GO" id="GO:0032993">
    <property type="term" value="C:protein-DNA complex"/>
    <property type="evidence" value="ECO:0007669"/>
    <property type="project" value="TreeGrafter"/>
</dbReference>
<dbReference type="InterPro" id="IPR001789">
    <property type="entry name" value="Sig_transdc_resp-reg_receiver"/>
</dbReference>
<dbReference type="InterPro" id="IPR039420">
    <property type="entry name" value="WalR-like"/>
</dbReference>
<evidence type="ECO:0000256" key="5">
    <source>
        <dbReference type="ARBA" id="ARBA00023163"/>
    </source>
</evidence>
<dbReference type="Pfam" id="PF04397">
    <property type="entry name" value="LytTR"/>
    <property type="match status" value="1"/>
</dbReference>
<proteinExistence type="predicted"/>
<organism evidence="9 10">
    <name type="scientific">Pseudidiomarina donghaiensis</name>
    <dbReference type="NCBI Taxonomy" id="519452"/>
    <lineage>
        <taxon>Bacteria</taxon>
        <taxon>Pseudomonadati</taxon>
        <taxon>Pseudomonadota</taxon>
        <taxon>Gammaproteobacteria</taxon>
        <taxon>Alteromonadales</taxon>
        <taxon>Idiomarinaceae</taxon>
        <taxon>Pseudidiomarina</taxon>
    </lineage>
</organism>
<dbReference type="GO" id="GO:0006355">
    <property type="term" value="P:regulation of DNA-templated transcription"/>
    <property type="evidence" value="ECO:0007669"/>
    <property type="project" value="TreeGrafter"/>
</dbReference>
<accession>A0A432XBC1</accession>
<keyword evidence="4 9" id="KW-0238">DNA-binding</keyword>
<dbReference type="Proteomes" id="UP000286985">
    <property type="component" value="Unassembled WGS sequence"/>
</dbReference>
<keyword evidence="10" id="KW-1185">Reference proteome</keyword>
<dbReference type="Pfam" id="PF00072">
    <property type="entry name" value="Response_reg"/>
    <property type="match status" value="1"/>
</dbReference>
<evidence type="ECO:0000256" key="1">
    <source>
        <dbReference type="ARBA" id="ARBA00022553"/>
    </source>
</evidence>